<reference evidence="1 2" key="2">
    <citation type="journal article" date="2011" name="Stand. Genomic Sci.">
        <title>Complete genome sequence of Desulfurococcus mucosus type strain (O7/1).</title>
        <authorList>
            <person name="Wirth R."/>
            <person name="Chertkov O."/>
            <person name="Held B."/>
            <person name="Lapidus A."/>
            <person name="Nolan M."/>
            <person name="Lucas S."/>
            <person name="Hammon N."/>
            <person name="Deshpande S."/>
            <person name="Cheng J.F."/>
            <person name="Tapia R."/>
            <person name="Han C."/>
            <person name="Goodwin L."/>
            <person name="Pitluck S."/>
            <person name="Liolios K."/>
            <person name="Ioanna P."/>
            <person name="Ivanova N."/>
            <person name="Mavromatis K."/>
            <person name="Mikhailova N."/>
            <person name="Pati A."/>
            <person name="Chen A."/>
            <person name="Palaniappan K."/>
            <person name="Land M."/>
            <person name="Hauser L."/>
            <person name="Chang Y.J."/>
            <person name="Jeffries C.D."/>
            <person name="Bilek Y."/>
            <person name="Hader T."/>
            <person name="Rohde M."/>
            <person name="Spring S."/>
            <person name="Sikorski J."/>
            <person name="Goker M."/>
            <person name="Woyke T."/>
            <person name="Bristow J."/>
            <person name="Eisen J.A."/>
            <person name="Markowitz V."/>
            <person name="Hugenholtz P."/>
            <person name="Kyrpides N.C."/>
            <person name="Klenk H.P."/>
        </authorList>
    </citation>
    <scope>NUCLEOTIDE SEQUENCE [LARGE SCALE GENOMIC DNA]</scope>
    <source>
        <strain evidence="2">ATCC 35584 / DSM 2162 / JCM 9187 / O7/1</strain>
    </source>
</reference>
<dbReference type="eggNOG" id="arCOG08830">
    <property type="taxonomic scope" value="Archaea"/>
</dbReference>
<dbReference type="HOGENOM" id="CLU_179002_0_0_2"/>
<gene>
    <name evidence="1" type="ordered locus">Desmu_0236</name>
</gene>
<reference evidence="2" key="1">
    <citation type="submission" date="2010-11" db="EMBL/GenBank/DDBJ databases">
        <title>The complete genome of Desulfurococcus mucosus DSM 2162.</title>
        <authorList>
            <consortium name="US DOE Joint Genome Institute (JGI-PGF)"/>
            <person name="Lucas S."/>
            <person name="Copeland A."/>
            <person name="Lapidus A."/>
            <person name="Bruce D."/>
            <person name="Goodwin L."/>
            <person name="Pitluck S."/>
            <person name="Kyrpides N."/>
            <person name="Mavromatis K."/>
            <person name="Pagani I."/>
            <person name="Ivanova N."/>
            <person name="Ovchinnikova G."/>
            <person name="Chertkov O."/>
            <person name="Held B."/>
            <person name="Brettin T."/>
            <person name="Detter J.C."/>
            <person name="Tapia R."/>
            <person name="Han C."/>
            <person name="Land M."/>
            <person name="Hauser L."/>
            <person name="Markowitz V."/>
            <person name="Cheng J.-F."/>
            <person name="Hugenholtz P."/>
            <person name="Woyke T."/>
            <person name="Wu D."/>
            <person name="Wirth R."/>
            <person name="Bilek Y."/>
            <person name="Hader T."/>
            <person name="Klenk H.-P."/>
            <person name="Eisen J.A."/>
        </authorList>
    </citation>
    <scope>NUCLEOTIDE SEQUENCE [LARGE SCALE GENOMIC DNA]</scope>
    <source>
        <strain evidence="2">ATCC 35584 / DSM 2162 / JCM 9187 / O7/1</strain>
    </source>
</reference>
<organism evidence="1 2">
    <name type="scientific">Desulfurococcus mucosus (strain ATCC 35584 / DSM 2162 / JCM 9187 / O7/1)</name>
    <dbReference type="NCBI Taxonomy" id="765177"/>
    <lineage>
        <taxon>Archaea</taxon>
        <taxon>Thermoproteota</taxon>
        <taxon>Thermoprotei</taxon>
        <taxon>Desulfurococcales</taxon>
        <taxon>Desulfurococcaceae</taxon>
        <taxon>Desulfurococcus</taxon>
    </lineage>
</organism>
<accession>E8R7S9</accession>
<dbReference type="Proteomes" id="UP000001068">
    <property type="component" value="Chromosome"/>
</dbReference>
<evidence type="ECO:0000313" key="1">
    <source>
        <dbReference type="EMBL" id="ADV64555.1"/>
    </source>
</evidence>
<evidence type="ECO:0000313" key="2">
    <source>
        <dbReference type="Proteomes" id="UP000001068"/>
    </source>
</evidence>
<keyword evidence="2" id="KW-1185">Reference proteome</keyword>
<name>E8R7S9_DESM0</name>
<dbReference type="KEGG" id="dmu:Desmu_0236"/>
<sequence>MYFIRGIPVRVLNAMVNELRRNGLWAERHSYSIRIMYNGVFIASLHLYPGFNEAVLRLISGDPDAVSTARNTVVGVLKKYLPEYVVKEVELGRAGGTYNH</sequence>
<dbReference type="AlphaFoldDB" id="E8R7S9"/>
<dbReference type="EMBL" id="CP002363">
    <property type="protein sequence ID" value="ADV64555.1"/>
    <property type="molecule type" value="Genomic_DNA"/>
</dbReference>
<protein>
    <submittedName>
        <fullName evidence="1">Uncharacterized protein</fullName>
    </submittedName>
</protein>
<proteinExistence type="predicted"/>